<dbReference type="OrthoDB" id="7689275at2"/>
<accession>A0A0J9E8T7</accession>
<dbReference type="PATRIC" id="fig|1675527.3.peg.4373"/>
<dbReference type="RefSeq" id="WP_049644704.1">
    <property type="nucleotide sequence ID" value="NZ_LFTY01000002.1"/>
</dbReference>
<name>A0A0J9E8T7_9RHOB</name>
<evidence type="ECO:0000313" key="3">
    <source>
        <dbReference type="Proteomes" id="UP000037178"/>
    </source>
</evidence>
<feature type="domain" description="DUF6455" evidence="1">
    <location>
        <begin position="52"/>
        <end position="114"/>
    </location>
</feature>
<evidence type="ECO:0000313" key="2">
    <source>
        <dbReference type="EMBL" id="KMW59192.1"/>
    </source>
</evidence>
<dbReference type="Pfam" id="PF20056">
    <property type="entry name" value="DUF6455"/>
    <property type="match status" value="1"/>
</dbReference>
<dbReference type="AlphaFoldDB" id="A0A0J9E8T7"/>
<keyword evidence="3" id="KW-1185">Reference proteome</keyword>
<dbReference type="Proteomes" id="UP000037178">
    <property type="component" value="Unassembled WGS sequence"/>
</dbReference>
<dbReference type="EMBL" id="LFTY01000002">
    <property type="protein sequence ID" value="KMW59192.1"/>
    <property type="molecule type" value="Genomic_DNA"/>
</dbReference>
<reference evidence="2 3" key="1">
    <citation type="submission" date="2015-06" db="EMBL/GenBank/DDBJ databases">
        <title>Draft genome sequence of an Alphaproteobacteria species associated to the Mediterranean sponge Oscarella lobularis.</title>
        <authorList>
            <person name="Jourda C."/>
            <person name="Santini S."/>
            <person name="Claverie J.-M."/>
        </authorList>
    </citation>
    <scope>NUCLEOTIDE SEQUENCE [LARGE SCALE GENOMIC DNA]</scope>
    <source>
        <strain evidence="2">IGS</strain>
    </source>
</reference>
<comment type="caution">
    <text evidence="2">The sequence shown here is derived from an EMBL/GenBank/DDBJ whole genome shotgun (WGS) entry which is preliminary data.</text>
</comment>
<protein>
    <recommendedName>
        <fullName evidence="1">DUF6455 domain-containing protein</fullName>
    </recommendedName>
</protein>
<organism evidence="2 3">
    <name type="scientific">Candidatus Rhodobacter oscarellae</name>
    <dbReference type="NCBI Taxonomy" id="1675527"/>
    <lineage>
        <taxon>Bacteria</taxon>
        <taxon>Pseudomonadati</taxon>
        <taxon>Pseudomonadota</taxon>
        <taxon>Alphaproteobacteria</taxon>
        <taxon>Rhodobacterales</taxon>
        <taxon>Rhodobacter group</taxon>
        <taxon>Rhodobacter</taxon>
    </lineage>
</organism>
<proteinExistence type="predicted"/>
<dbReference type="STRING" id="1675527.AIOL_004173"/>
<gene>
    <name evidence="2" type="ORF">AIOL_004173</name>
</gene>
<dbReference type="InterPro" id="IPR045601">
    <property type="entry name" value="DUF6455"/>
</dbReference>
<evidence type="ECO:0000259" key="1">
    <source>
        <dbReference type="Pfam" id="PF20056"/>
    </source>
</evidence>
<sequence>MGIFEKLATYLAQRRELGELDAMADTELSDLALEPHALRQTILARPQLRRQVLGMAEKFGLTDEDISHPHWREMEILERCQNCDRPRACRWYLSGRATEFGPQHCPNAATYGEIAREKGAG</sequence>